<organism evidence="10 11">
    <name type="scientific">Bicyclus anynana</name>
    <name type="common">Squinting bush brown butterfly</name>
    <dbReference type="NCBI Taxonomy" id="110368"/>
    <lineage>
        <taxon>Eukaryota</taxon>
        <taxon>Metazoa</taxon>
        <taxon>Ecdysozoa</taxon>
        <taxon>Arthropoda</taxon>
        <taxon>Hexapoda</taxon>
        <taxon>Insecta</taxon>
        <taxon>Pterygota</taxon>
        <taxon>Neoptera</taxon>
        <taxon>Endopterygota</taxon>
        <taxon>Lepidoptera</taxon>
        <taxon>Glossata</taxon>
        <taxon>Ditrysia</taxon>
        <taxon>Papilionoidea</taxon>
        <taxon>Nymphalidae</taxon>
        <taxon>Satyrinae</taxon>
        <taxon>Satyrini</taxon>
        <taxon>Mycalesina</taxon>
        <taxon>Bicyclus</taxon>
    </lineage>
</organism>
<dbReference type="Gene3D" id="3.50.50.60">
    <property type="entry name" value="FAD/NAD(P)-binding domain"/>
    <property type="match status" value="1"/>
</dbReference>
<keyword evidence="7" id="KW-0732">Signal</keyword>
<feature type="binding site" evidence="5">
    <location>
        <position position="259"/>
    </location>
    <ligand>
        <name>FAD</name>
        <dbReference type="ChEBI" id="CHEBI:57692"/>
    </ligand>
</feature>
<accession>A0A6J1NLR8</accession>
<dbReference type="InterPro" id="IPR036188">
    <property type="entry name" value="FAD/NAD-bd_sf"/>
</dbReference>
<evidence type="ECO:0000256" key="7">
    <source>
        <dbReference type="SAM" id="SignalP"/>
    </source>
</evidence>
<feature type="signal peptide" evidence="7">
    <location>
        <begin position="1"/>
        <end position="17"/>
    </location>
</feature>
<dbReference type="GO" id="GO:0050660">
    <property type="term" value="F:flavin adenine dinucleotide binding"/>
    <property type="evidence" value="ECO:0007669"/>
    <property type="project" value="InterPro"/>
</dbReference>
<keyword evidence="4 5" id="KW-0274">FAD</keyword>
<feature type="domain" description="Glucose-methanol-choline oxidoreductase N-terminal" evidence="9">
    <location>
        <begin position="296"/>
        <end position="310"/>
    </location>
</feature>
<dbReference type="Gene3D" id="3.30.560.10">
    <property type="entry name" value="Glucose Oxidase, domain 3"/>
    <property type="match status" value="1"/>
</dbReference>
<dbReference type="AlphaFoldDB" id="A0A6J1NLR8"/>
<evidence type="ECO:0000259" key="8">
    <source>
        <dbReference type="PROSITE" id="PS00623"/>
    </source>
</evidence>
<dbReference type="InterPro" id="IPR000172">
    <property type="entry name" value="GMC_OxRdtase_N"/>
</dbReference>
<evidence type="ECO:0000259" key="9">
    <source>
        <dbReference type="PROSITE" id="PS00624"/>
    </source>
</evidence>
<feature type="domain" description="Glucose-methanol-choline oxidoreductase N-terminal" evidence="8">
    <location>
        <begin position="117"/>
        <end position="140"/>
    </location>
</feature>
<comment type="similarity">
    <text evidence="2 6">Belongs to the GMC oxidoreductase family.</text>
</comment>
<dbReference type="Pfam" id="PF05199">
    <property type="entry name" value="GMC_oxred_C"/>
    <property type="match status" value="1"/>
</dbReference>
<dbReference type="GeneID" id="112051457"/>
<dbReference type="PANTHER" id="PTHR11552">
    <property type="entry name" value="GLUCOSE-METHANOL-CHOLINE GMC OXIDOREDUCTASE"/>
    <property type="match status" value="1"/>
</dbReference>
<reference evidence="11" key="1">
    <citation type="submission" date="2025-08" db="UniProtKB">
        <authorList>
            <consortium name="RefSeq"/>
        </authorList>
    </citation>
    <scope>IDENTIFICATION</scope>
</reference>
<evidence type="ECO:0000256" key="3">
    <source>
        <dbReference type="ARBA" id="ARBA00022630"/>
    </source>
</evidence>
<evidence type="ECO:0000256" key="4">
    <source>
        <dbReference type="ARBA" id="ARBA00022827"/>
    </source>
</evidence>
<evidence type="ECO:0000256" key="5">
    <source>
        <dbReference type="PIRSR" id="PIRSR000137-2"/>
    </source>
</evidence>
<sequence length="606" mass="66797">MAFDGIVTVQRALSVVALLLSSYLFPEQTQVRDYHKYDFIVVGGGAAGGAAADRLSECGRYDVLVVEAGGDPPTESVLPGLFSFLPHSKYEWNFTSVNDSEYLKESHGIGALGLTSGRMLGGGSSINYMIYARGCPGDFDSWADDTKDDRWNYDNVLPYFRKSERLESSEILYSADGFYHGTDGFLGITREGRPDTARYLDAFKEAGHKILNDANGRDNIGFTLPQYMISGGMRQSSAYVNLGAHKDRTNLHVLKNSLVVEVIFDSDNNAIGVKVVTDDNRVITVLANREVILSAGAFNTPKLLMLSGVGPKQHLQSLGIKVRSDLPVGKNLQNHVLSLVSFKMENSTAKSAPQDPHEMPFPIVLGYGRVDESQTCPEYQVFNFIIPNDSEAPFDLCSFNLGFTEPICQGFLDAVKGRNTLLATITVLHPESKGQVTLRSTDPFDPPLIEPRILSEERDLDAFTSYLQDYLRVLNTTYFRSVNAEVVELDLPGCKSHEFGSRAYWKCYLRYMNGGMFHDVGTCSMGAVLDSELRVLGVRRLRVADTSALPSLPSGNTNAAAVLVAERLADLLKRDHPVEFVPKGGCDADSGYVSTIYCYVNQYFGW</sequence>
<dbReference type="Pfam" id="PF00732">
    <property type="entry name" value="GMC_oxred_N"/>
    <property type="match status" value="1"/>
</dbReference>
<proteinExistence type="inferred from homology"/>
<evidence type="ECO:0000313" key="11">
    <source>
        <dbReference type="RefSeq" id="XP_023945873.2"/>
    </source>
</evidence>
<dbReference type="SUPFAM" id="SSF51905">
    <property type="entry name" value="FAD/NAD(P)-binding domain"/>
    <property type="match status" value="1"/>
</dbReference>
<dbReference type="KEGG" id="bany:112051457"/>
<dbReference type="SUPFAM" id="SSF54373">
    <property type="entry name" value="FAD-linked reductases, C-terminal domain"/>
    <property type="match status" value="1"/>
</dbReference>
<dbReference type="InterPro" id="IPR012132">
    <property type="entry name" value="GMC_OxRdtase"/>
</dbReference>
<dbReference type="Proteomes" id="UP001652582">
    <property type="component" value="Chromosome 11"/>
</dbReference>
<name>A0A6J1NLR8_BICAN</name>
<dbReference type="OrthoDB" id="269227at2759"/>
<dbReference type="GO" id="GO:0016614">
    <property type="term" value="F:oxidoreductase activity, acting on CH-OH group of donors"/>
    <property type="evidence" value="ECO:0007669"/>
    <property type="project" value="InterPro"/>
</dbReference>
<dbReference type="PROSITE" id="PS00623">
    <property type="entry name" value="GMC_OXRED_1"/>
    <property type="match status" value="1"/>
</dbReference>
<dbReference type="RefSeq" id="XP_023945873.2">
    <property type="nucleotide sequence ID" value="XM_024090105.2"/>
</dbReference>
<dbReference type="PROSITE" id="PS00624">
    <property type="entry name" value="GMC_OXRED_2"/>
    <property type="match status" value="1"/>
</dbReference>
<protein>
    <submittedName>
        <fullName evidence="11">Ecdysone oxidase-like</fullName>
    </submittedName>
</protein>
<dbReference type="InterPro" id="IPR007867">
    <property type="entry name" value="GMC_OxRtase_C"/>
</dbReference>
<evidence type="ECO:0000256" key="2">
    <source>
        <dbReference type="ARBA" id="ARBA00010790"/>
    </source>
</evidence>
<dbReference type="PIRSF" id="PIRSF000137">
    <property type="entry name" value="Alcohol_oxidase"/>
    <property type="match status" value="1"/>
</dbReference>
<feature type="chain" id="PRO_5046021061" evidence="7">
    <location>
        <begin position="18"/>
        <end position="606"/>
    </location>
</feature>
<evidence type="ECO:0000256" key="1">
    <source>
        <dbReference type="ARBA" id="ARBA00001974"/>
    </source>
</evidence>
<evidence type="ECO:0000313" key="10">
    <source>
        <dbReference type="Proteomes" id="UP001652582"/>
    </source>
</evidence>
<dbReference type="PANTHER" id="PTHR11552:SF147">
    <property type="entry name" value="CHOLINE DEHYDROGENASE, MITOCHONDRIAL"/>
    <property type="match status" value="1"/>
</dbReference>
<evidence type="ECO:0000256" key="6">
    <source>
        <dbReference type="RuleBase" id="RU003968"/>
    </source>
</evidence>
<comment type="cofactor">
    <cofactor evidence="1 5">
        <name>FAD</name>
        <dbReference type="ChEBI" id="CHEBI:57692"/>
    </cofactor>
</comment>
<gene>
    <name evidence="11" type="primary">LOC112051457</name>
</gene>
<keyword evidence="3 6" id="KW-0285">Flavoprotein</keyword>
<keyword evidence="10" id="KW-1185">Reference proteome</keyword>